<evidence type="ECO:0000256" key="1">
    <source>
        <dbReference type="SAM" id="SignalP"/>
    </source>
</evidence>
<organism evidence="2 3">
    <name type="scientific">Shewanella inventionis</name>
    <dbReference type="NCBI Taxonomy" id="1738770"/>
    <lineage>
        <taxon>Bacteria</taxon>
        <taxon>Pseudomonadati</taxon>
        <taxon>Pseudomonadota</taxon>
        <taxon>Gammaproteobacteria</taxon>
        <taxon>Alteromonadales</taxon>
        <taxon>Shewanellaceae</taxon>
        <taxon>Shewanella</taxon>
    </lineage>
</organism>
<protein>
    <recommendedName>
        <fullName evidence="4">Lipoprotein</fullName>
    </recommendedName>
</protein>
<feature type="signal peptide" evidence="1">
    <location>
        <begin position="1"/>
        <end position="21"/>
    </location>
</feature>
<evidence type="ECO:0000313" key="3">
    <source>
        <dbReference type="Proteomes" id="UP000617555"/>
    </source>
</evidence>
<dbReference type="PROSITE" id="PS51257">
    <property type="entry name" value="PROKAR_LIPOPROTEIN"/>
    <property type="match status" value="1"/>
</dbReference>
<keyword evidence="1" id="KW-0732">Signal</keyword>
<evidence type="ECO:0008006" key="4">
    <source>
        <dbReference type="Google" id="ProtNLM"/>
    </source>
</evidence>
<proteinExistence type="predicted"/>
<dbReference type="EMBL" id="BMII01000009">
    <property type="protein sequence ID" value="GGB54195.1"/>
    <property type="molecule type" value="Genomic_DNA"/>
</dbReference>
<dbReference type="RefSeq" id="WP_188738266.1">
    <property type="nucleotide sequence ID" value="NZ_BMII01000009.1"/>
</dbReference>
<name>A0ABQ1IX81_9GAMM</name>
<comment type="caution">
    <text evidence="2">The sequence shown here is derived from an EMBL/GenBank/DDBJ whole genome shotgun (WGS) entry which is preliminary data.</text>
</comment>
<accession>A0ABQ1IX81</accession>
<feature type="chain" id="PRO_5045473244" description="Lipoprotein" evidence="1">
    <location>
        <begin position="22"/>
        <end position="215"/>
    </location>
</feature>
<keyword evidence="3" id="KW-1185">Reference proteome</keyword>
<gene>
    <name evidence="2" type="ORF">GCM10011607_13410</name>
</gene>
<reference evidence="3" key="1">
    <citation type="journal article" date="2019" name="Int. J. Syst. Evol. Microbiol.">
        <title>The Global Catalogue of Microorganisms (GCM) 10K type strain sequencing project: providing services to taxonomists for standard genome sequencing and annotation.</title>
        <authorList>
            <consortium name="The Broad Institute Genomics Platform"/>
            <consortium name="The Broad Institute Genome Sequencing Center for Infectious Disease"/>
            <person name="Wu L."/>
            <person name="Ma J."/>
        </authorList>
    </citation>
    <scope>NUCLEOTIDE SEQUENCE [LARGE SCALE GENOMIC DNA]</scope>
    <source>
        <strain evidence="3">CGMCC 1.15339</strain>
    </source>
</reference>
<evidence type="ECO:0000313" key="2">
    <source>
        <dbReference type="EMBL" id="GGB54195.1"/>
    </source>
</evidence>
<sequence>MKPIYLLFTVILLAISGCMSTQNTPSLFATHQQLYNTELIAPEVTEQLNLIEKKVFEEPQLGAMLRYEDKLFPADAITLYIYPIFKTSWVDVEQTIDESILGALNDINHMVKLGNYLSVSDAELSQFTINTAKKSYHGKKVTFTVTHNNNVKYYSNIYVFIEEDKYIKFRTSFDSRTSREWDGDSIVNELLPLITVPQESKYMRKLRQEHTNANP</sequence>
<dbReference type="Proteomes" id="UP000617555">
    <property type="component" value="Unassembled WGS sequence"/>
</dbReference>